<keyword evidence="4" id="KW-1185">Reference proteome</keyword>
<name>A0A1E4T2U0_9ASCO</name>
<dbReference type="STRING" id="983967.A0A1E4T2U0"/>
<accession>A0A1E4T2U0</accession>
<dbReference type="PANTHER" id="PTHR10281:SF76">
    <property type="entry name" value="CALCUTTA CUP-RELATED"/>
    <property type="match status" value="1"/>
</dbReference>
<dbReference type="Pfam" id="PF00173">
    <property type="entry name" value="Cyt-b5"/>
    <property type="match status" value="1"/>
</dbReference>
<dbReference type="OrthoDB" id="547796at2759"/>
<dbReference type="GO" id="GO:0012505">
    <property type="term" value="C:endomembrane system"/>
    <property type="evidence" value="ECO:0007669"/>
    <property type="project" value="TreeGrafter"/>
</dbReference>
<comment type="similarity">
    <text evidence="1">Belongs to the cytochrome b5 family. MAPR subfamily.</text>
</comment>
<dbReference type="InterPro" id="IPR001199">
    <property type="entry name" value="Cyt_B5-like_heme/steroid-bd"/>
</dbReference>
<feature type="domain" description="Cytochrome b5 heme-binding" evidence="2">
    <location>
        <begin position="48"/>
        <end position="149"/>
    </location>
</feature>
<gene>
    <name evidence="3" type="ORF">CANARDRAFT_7428</name>
</gene>
<dbReference type="InterPro" id="IPR050577">
    <property type="entry name" value="MAPR/NEUFC/NENF-like"/>
</dbReference>
<dbReference type="Proteomes" id="UP000094801">
    <property type="component" value="Unassembled WGS sequence"/>
</dbReference>
<evidence type="ECO:0000256" key="1">
    <source>
        <dbReference type="ARBA" id="ARBA00038357"/>
    </source>
</evidence>
<evidence type="ECO:0000313" key="3">
    <source>
        <dbReference type="EMBL" id="ODV86067.1"/>
    </source>
</evidence>
<dbReference type="Gene3D" id="3.10.120.10">
    <property type="entry name" value="Cytochrome b5-like heme/steroid binding domain"/>
    <property type="match status" value="1"/>
</dbReference>
<proteinExistence type="inferred from homology"/>
<dbReference type="FunFam" id="3.10.120.10:FF:000003">
    <property type="entry name" value="membrane-associated progesterone receptor component 1"/>
    <property type="match status" value="1"/>
</dbReference>
<dbReference type="GO" id="GO:0020037">
    <property type="term" value="F:heme binding"/>
    <property type="evidence" value="ECO:0007669"/>
    <property type="project" value="UniProtKB-ARBA"/>
</dbReference>
<evidence type="ECO:0000259" key="2">
    <source>
        <dbReference type="SMART" id="SM01117"/>
    </source>
</evidence>
<dbReference type="AlphaFoldDB" id="A0A1E4T2U0"/>
<protein>
    <recommendedName>
        <fullName evidence="2">Cytochrome b5 heme-binding domain-containing protein</fullName>
    </recommendedName>
</protein>
<dbReference type="EMBL" id="KV453851">
    <property type="protein sequence ID" value="ODV86067.1"/>
    <property type="molecule type" value="Genomic_DNA"/>
</dbReference>
<reference evidence="4" key="1">
    <citation type="submission" date="2016-04" db="EMBL/GenBank/DDBJ databases">
        <title>Comparative genomics of biotechnologically important yeasts.</title>
        <authorList>
            <consortium name="DOE Joint Genome Institute"/>
            <person name="Riley R."/>
            <person name="Haridas S."/>
            <person name="Wolfe K.H."/>
            <person name="Lopes M.R."/>
            <person name="Hittinger C.T."/>
            <person name="Goker M."/>
            <person name="Salamov A."/>
            <person name="Wisecaver J."/>
            <person name="Long T.M."/>
            <person name="Aerts A.L."/>
            <person name="Barry K."/>
            <person name="Choi C."/>
            <person name="Clum A."/>
            <person name="Coughlan A.Y."/>
            <person name="Deshpande S."/>
            <person name="Douglass A.P."/>
            <person name="Hanson S.J."/>
            <person name="Klenk H.-P."/>
            <person name="Labutti K."/>
            <person name="Lapidus A."/>
            <person name="Lindquist E."/>
            <person name="Lipzen A."/>
            <person name="Meier-Kolthoff J.P."/>
            <person name="Ohm R.A."/>
            <person name="Otillar R.P."/>
            <person name="Pangilinan J."/>
            <person name="Peng Y."/>
            <person name="Rokas A."/>
            <person name="Rosa C.A."/>
            <person name="Scheuner C."/>
            <person name="Sibirny A.A."/>
            <person name="Slot J.C."/>
            <person name="Stielow J.B."/>
            <person name="Sun H."/>
            <person name="Kurtzman C.P."/>
            <person name="Blackwell M."/>
            <person name="Grigoriev I.V."/>
            <person name="Jeffries T.W."/>
        </authorList>
    </citation>
    <scope>NUCLEOTIDE SEQUENCE [LARGE SCALE GENOMIC DNA]</scope>
    <source>
        <strain evidence="4">NRRL YB-2248</strain>
    </source>
</reference>
<evidence type="ECO:0000313" key="4">
    <source>
        <dbReference type="Proteomes" id="UP000094801"/>
    </source>
</evidence>
<dbReference type="GO" id="GO:0016020">
    <property type="term" value="C:membrane"/>
    <property type="evidence" value="ECO:0007669"/>
    <property type="project" value="TreeGrafter"/>
</dbReference>
<dbReference type="PANTHER" id="PTHR10281">
    <property type="entry name" value="MEMBRANE-ASSOCIATED PROGESTERONE RECEPTOR COMPONENT-RELATED"/>
    <property type="match status" value="1"/>
</dbReference>
<sequence length="154" mass="17128">MSNIVLIAVLIILGAVVLKNFLFSSISTIDIDADDDNTKSEVTVVQVYTPKTLYKYNGFDMEQIYIAVRGTVYDVSKSRQFYGPSGPYNVFAGHDASRGLAKNSFEPEMVKSFEEKIDTLSDLDASEIKSLDGWEEMFKSKYPVVGTLVNGDDE</sequence>
<dbReference type="SUPFAM" id="SSF55856">
    <property type="entry name" value="Cytochrome b5-like heme/steroid binding domain"/>
    <property type="match status" value="1"/>
</dbReference>
<dbReference type="SMART" id="SM01117">
    <property type="entry name" value="Cyt-b5"/>
    <property type="match status" value="1"/>
</dbReference>
<dbReference type="InterPro" id="IPR036400">
    <property type="entry name" value="Cyt_B5-like_heme/steroid_sf"/>
</dbReference>
<organism evidence="3 4">
    <name type="scientific">[Candida] arabinofermentans NRRL YB-2248</name>
    <dbReference type="NCBI Taxonomy" id="983967"/>
    <lineage>
        <taxon>Eukaryota</taxon>
        <taxon>Fungi</taxon>
        <taxon>Dikarya</taxon>
        <taxon>Ascomycota</taxon>
        <taxon>Saccharomycotina</taxon>
        <taxon>Pichiomycetes</taxon>
        <taxon>Pichiales</taxon>
        <taxon>Pichiaceae</taxon>
        <taxon>Ogataea</taxon>
        <taxon>Ogataea/Candida clade</taxon>
    </lineage>
</organism>